<dbReference type="EMBL" id="MU151675">
    <property type="protein sequence ID" value="KAF9442234.1"/>
    <property type="molecule type" value="Genomic_DNA"/>
</dbReference>
<comment type="caution">
    <text evidence="1">The sequence shown here is derived from an EMBL/GenBank/DDBJ whole genome shotgun (WGS) entry which is preliminary data.</text>
</comment>
<protein>
    <submittedName>
        <fullName evidence="1">Uncharacterized protein</fullName>
    </submittedName>
</protein>
<organism evidence="1 2">
    <name type="scientific">Macrolepiota fuliginosa MF-IS2</name>
    <dbReference type="NCBI Taxonomy" id="1400762"/>
    <lineage>
        <taxon>Eukaryota</taxon>
        <taxon>Fungi</taxon>
        <taxon>Dikarya</taxon>
        <taxon>Basidiomycota</taxon>
        <taxon>Agaricomycotina</taxon>
        <taxon>Agaricomycetes</taxon>
        <taxon>Agaricomycetidae</taxon>
        <taxon>Agaricales</taxon>
        <taxon>Agaricineae</taxon>
        <taxon>Agaricaceae</taxon>
        <taxon>Macrolepiota</taxon>
    </lineage>
</organism>
<dbReference type="InterPro" id="IPR052443">
    <property type="entry name" value="E3_ubiq-ligase_RNF220-like"/>
</dbReference>
<gene>
    <name evidence="1" type="ORF">P691DRAFT_681918</name>
</gene>
<evidence type="ECO:0000313" key="1">
    <source>
        <dbReference type="EMBL" id="KAF9442234.1"/>
    </source>
</evidence>
<dbReference type="Proteomes" id="UP000807342">
    <property type="component" value="Unassembled WGS sequence"/>
</dbReference>
<keyword evidence="2" id="KW-1185">Reference proteome</keyword>
<reference evidence="1" key="1">
    <citation type="submission" date="2020-11" db="EMBL/GenBank/DDBJ databases">
        <authorList>
            <consortium name="DOE Joint Genome Institute"/>
            <person name="Ahrendt S."/>
            <person name="Riley R."/>
            <person name="Andreopoulos W."/>
            <person name="Labutti K."/>
            <person name="Pangilinan J."/>
            <person name="Ruiz-Duenas F.J."/>
            <person name="Barrasa J.M."/>
            <person name="Sanchez-Garcia M."/>
            <person name="Camarero S."/>
            <person name="Miyauchi S."/>
            <person name="Serrano A."/>
            <person name="Linde D."/>
            <person name="Babiker R."/>
            <person name="Drula E."/>
            <person name="Ayuso-Fernandez I."/>
            <person name="Pacheco R."/>
            <person name="Padilla G."/>
            <person name="Ferreira P."/>
            <person name="Barriuso J."/>
            <person name="Kellner H."/>
            <person name="Castanera R."/>
            <person name="Alfaro M."/>
            <person name="Ramirez L."/>
            <person name="Pisabarro A.G."/>
            <person name="Kuo A."/>
            <person name="Tritt A."/>
            <person name="Lipzen A."/>
            <person name="He G."/>
            <person name="Yan M."/>
            <person name="Ng V."/>
            <person name="Cullen D."/>
            <person name="Martin F."/>
            <person name="Rosso M.-N."/>
            <person name="Henrissat B."/>
            <person name="Hibbett D."/>
            <person name="Martinez A.T."/>
            <person name="Grigoriev I.V."/>
        </authorList>
    </citation>
    <scope>NUCLEOTIDE SEQUENCE</scope>
    <source>
        <strain evidence="1">MF-IS2</strain>
    </source>
</reference>
<dbReference type="PANTHER" id="PTHR13459">
    <property type="entry name" value="E3 UBIQUITIN-PROTEIN LIGASE RNF220 ISOFORM X1"/>
    <property type="match status" value="1"/>
</dbReference>
<dbReference type="GO" id="GO:0061630">
    <property type="term" value="F:ubiquitin protein ligase activity"/>
    <property type="evidence" value="ECO:0007669"/>
    <property type="project" value="TreeGrafter"/>
</dbReference>
<dbReference type="PANTHER" id="PTHR13459:SF1">
    <property type="entry name" value="E3 UBIQUITIN-PROTEIN LIGASE RNF220 ISOFORM X1"/>
    <property type="match status" value="1"/>
</dbReference>
<evidence type="ECO:0000313" key="2">
    <source>
        <dbReference type="Proteomes" id="UP000807342"/>
    </source>
</evidence>
<accession>A0A9P5X067</accession>
<proteinExistence type="predicted"/>
<dbReference type="AlphaFoldDB" id="A0A9P5X067"/>
<dbReference type="OrthoDB" id="6270329at2759"/>
<name>A0A9P5X067_9AGAR</name>
<sequence length="194" mass="21621">MSFAYFCCHVALNREKGTGFYTWDQTAQDMDDEIDINGNDQKTYGKAQFMEGDILLMGEIHPSEADKDVQQWFSIDESTSGNAGSIKGNVDEVLRLDDADEVDLVVIKPKKKGDKRALIAALEDKVKQLESIHVLSSTSLLCQICLDLYDESIVSTDCWCTCCRECWLCCLGSTKLGPICKRITSATDLCCIHL</sequence>
<dbReference type="GO" id="GO:0016567">
    <property type="term" value="P:protein ubiquitination"/>
    <property type="evidence" value="ECO:0007669"/>
    <property type="project" value="TreeGrafter"/>
</dbReference>